<gene>
    <name evidence="2" type="ORF">D5018_08430</name>
</gene>
<dbReference type="RefSeq" id="WP_121838570.1">
    <property type="nucleotide sequence ID" value="NZ_ML014769.1"/>
</dbReference>
<organism evidence="2 3">
    <name type="scientific">Parashewanella curva</name>
    <dbReference type="NCBI Taxonomy" id="2338552"/>
    <lineage>
        <taxon>Bacteria</taxon>
        <taxon>Pseudomonadati</taxon>
        <taxon>Pseudomonadota</taxon>
        <taxon>Gammaproteobacteria</taxon>
        <taxon>Alteromonadales</taxon>
        <taxon>Shewanellaceae</taxon>
        <taxon>Parashewanella</taxon>
    </lineage>
</organism>
<dbReference type="EMBL" id="QZEI01000020">
    <property type="protein sequence ID" value="RLV60151.1"/>
    <property type="molecule type" value="Genomic_DNA"/>
</dbReference>
<evidence type="ECO:0000256" key="1">
    <source>
        <dbReference type="SAM" id="SignalP"/>
    </source>
</evidence>
<comment type="caution">
    <text evidence="2">The sequence shown here is derived from an EMBL/GenBank/DDBJ whole genome shotgun (WGS) entry which is preliminary data.</text>
</comment>
<name>A0A3L8PXU0_9GAMM</name>
<dbReference type="Proteomes" id="UP000281474">
    <property type="component" value="Unassembled WGS sequence"/>
</dbReference>
<reference evidence="2 3" key="1">
    <citation type="submission" date="2018-09" db="EMBL/GenBank/DDBJ databases">
        <title>Phylogeny of the Shewanellaceae, and recommendation for two new genera, Pseudoshewanella and Parashewanella.</title>
        <authorList>
            <person name="Wang G."/>
        </authorList>
    </citation>
    <scope>NUCLEOTIDE SEQUENCE [LARGE SCALE GENOMIC DNA]</scope>
    <source>
        <strain evidence="2 3">C51</strain>
    </source>
</reference>
<protein>
    <recommendedName>
        <fullName evidence="4">Lipoprotein</fullName>
    </recommendedName>
</protein>
<keyword evidence="3" id="KW-1185">Reference proteome</keyword>
<feature type="chain" id="PRO_5018276675" description="Lipoprotein" evidence="1">
    <location>
        <begin position="20"/>
        <end position="140"/>
    </location>
</feature>
<dbReference type="OrthoDB" id="5587540at2"/>
<evidence type="ECO:0000313" key="2">
    <source>
        <dbReference type="EMBL" id="RLV60151.1"/>
    </source>
</evidence>
<evidence type="ECO:0008006" key="4">
    <source>
        <dbReference type="Google" id="ProtNLM"/>
    </source>
</evidence>
<dbReference type="AlphaFoldDB" id="A0A3L8PXU0"/>
<proteinExistence type="predicted"/>
<sequence>MTGLRLMPILLAASLSACSSKPTVTNADYAGQVRDSFTTETKMGGIKLFTYKVWRTSPLERSGSLSNRQRLNVKMKSRSELLRELRAREKRIAQWEAAVEYGLTRTLGQSRYCKGGYIELDRTVLDNEVMIRGECKDGVE</sequence>
<dbReference type="PROSITE" id="PS51257">
    <property type="entry name" value="PROKAR_LIPOPROTEIN"/>
    <property type="match status" value="1"/>
</dbReference>
<keyword evidence="1" id="KW-0732">Signal</keyword>
<accession>A0A3L8PXU0</accession>
<feature type="signal peptide" evidence="1">
    <location>
        <begin position="1"/>
        <end position="19"/>
    </location>
</feature>
<evidence type="ECO:0000313" key="3">
    <source>
        <dbReference type="Proteomes" id="UP000281474"/>
    </source>
</evidence>